<name>A0ABR4CTM4_9HELO</name>
<accession>A0ABR4CTM4</accession>
<evidence type="ECO:0000313" key="2">
    <source>
        <dbReference type="Proteomes" id="UP001595075"/>
    </source>
</evidence>
<evidence type="ECO:0000313" key="1">
    <source>
        <dbReference type="EMBL" id="KAL2073244.1"/>
    </source>
</evidence>
<protein>
    <submittedName>
        <fullName evidence="1">Uncharacterized protein</fullName>
    </submittedName>
</protein>
<organism evidence="1 2">
    <name type="scientific">Oculimacula yallundae</name>
    <dbReference type="NCBI Taxonomy" id="86028"/>
    <lineage>
        <taxon>Eukaryota</taxon>
        <taxon>Fungi</taxon>
        <taxon>Dikarya</taxon>
        <taxon>Ascomycota</taxon>
        <taxon>Pezizomycotina</taxon>
        <taxon>Leotiomycetes</taxon>
        <taxon>Helotiales</taxon>
        <taxon>Ploettnerulaceae</taxon>
        <taxon>Oculimacula</taxon>
    </lineage>
</organism>
<keyword evidence="2" id="KW-1185">Reference proteome</keyword>
<dbReference type="Proteomes" id="UP001595075">
    <property type="component" value="Unassembled WGS sequence"/>
</dbReference>
<comment type="caution">
    <text evidence="1">The sequence shown here is derived from an EMBL/GenBank/DDBJ whole genome shotgun (WGS) entry which is preliminary data.</text>
</comment>
<dbReference type="EMBL" id="JAZHXI010000003">
    <property type="protein sequence ID" value="KAL2073244.1"/>
    <property type="molecule type" value="Genomic_DNA"/>
</dbReference>
<sequence>MCLCGVKWELCPTCSGSYKLRINCATCAGSGVKAVQGPCTCDVTAPGVVNSRSAVGAGN</sequence>
<gene>
    <name evidence="1" type="ORF">VTL71DRAFT_10568</name>
</gene>
<proteinExistence type="predicted"/>
<reference evidence="1 2" key="1">
    <citation type="journal article" date="2024" name="Commun. Biol.">
        <title>Comparative genomic analysis of thermophilic fungi reveals convergent evolutionary adaptations and gene losses.</title>
        <authorList>
            <person name="Steindorff A.S."/>
            <person name="Aguilar-Pontes M.V."/>
            <person name="Robinson A.J."/>
            <person name="Andreopoulos B."/>
            <person name="LaButti K."/>
            <person name="Kuo A."/>
            <person name="Mondo S."/>
            <person name="Riley R."/>
            <person name="Otillar R."/>
            <person name="Haridas S."/>
            <person name="Lipzen A."/>
            <person name="Grimwood J."/>
            <person name="Schmutz J."/>
            <person name="Clum A."/>
            <person name="Reid I.D."/>
            <person name="Moisan M.C."/>
            <person name="Butler G."/>
            <person name="Nguyen T.T.M."/>
            <person name="Dewar K."/>
            <person name="Conant G."/>
            <person name="Drula E."/>
            <person name="Henrissat B."/>
            <person name="Hansel C."/>
            <person name="Singer S."/>
            <person name="Hutchinson M.I."/>
            <person name="de Vries R.P."/>
            <person name="Natvig D.O."/>
            <person name="Powell A.J."/>
            <person name="Tsang A."/>
            <person name="Grigoriev I.V."/>
        </authorList>
    </citation>
    <scope>NUCLEOTIDE SEQUENCE [LARGE SCALE GENOMIC DNA]</scope>
    <source>
        <strain evidence="1 2">CBS 494.80</strain>
    </source>
</reference>